<accession>A0A8J7GMG2</accession>
<dbReference type="Proteomes" id="UP000622552">
    <property type="component" value="Unassembled WGS sequence"/>
</dbReference>
<gene>
    <name evidence="2" type="ORF">IW245_000502</name>
</gene>
<comment type="caution">
    <text evidence="2">The sequence shown here is derived from an EMBL/GenBank/DDBJ whole genome shotgun (WGS) entry which is preliminary data.</text>
</comment>
<evidence type="ECO:0008006" key="4">
    <source>
        <dbReference type="Google" id="ProtNLM"/>
    </source>
</evidence>
<evidence type="ECO:0000313" key="3">
    <source>
        <dbReference type="Proteomes" id="UP000622552"/>
    </source>
</evidence>
<evidence type="ECO:0000256" key="1">
    <source>
        <dbReference type="SAM" id="SignalP"/>
    </source>
</evidence>
<keyword evidence="3" id="KW-1185">Reference proteome</keyword>
<dbReference type="EMBL" id="JADOUF010000001">
    <property type="protein sequence ID" value="MBG6134308.1"/>
    <property type="molecule type" value="Genomic_DNA"/>
</dbReference>
<evidence type="ECO:0000313" key="2">
    <source>
        <dbReference type="EMBL" id="MBG6134308.1"/>
    </source>
</evidence>
<keyword evidence="1" id="KW-0732">Signal</keyword>
<feature type="chain" id="PRO_5038467472" description="Secreted protein" evidence="1">
    <location>
        <begin position="33"/>
        <end position="121"/>
    </location>
</feature>
<organism evidence="2 3">
    <name type="scientific">Longispora fulva</name>
    <dbReference type="NCBI Taxonomy" id="619741"/>
    <lineage>
        <taxon>Bacteria</taxon>
        <taxon>Bacillati</taxon>
        <taxon>Actinomycetota</taxon>
        <taxon>Actinomycetes</taxon>
        <taxon>Micromonosporales</taxon>
        <taxon>Micromonosporaceae</taxon>
        <taxon>Longispora</taxon>
    </lineage>
</organism>
<reference evidence="2" key="1">
    <citation type="submission" date="2020-11" db="EMBL/GenBank/DDBJ databases">
        <title>Sequencing the genomes of 1000 actinobacteria strains.</title>
        <authorList>
            <person name="Klenk H.-P."/>
        </authorList>
    </citation>
    <scope>NUCLEOTIDE SEQUENCE</scope>
    <source>
        <strain evidence="2">DSM 45356</strain>
    </source>
</reference>
<sequence length="121" mass="12559">MERTMMDIKRNVTVAAALVALGGGLLAGTATAAQASTPVCNDPEYSLVQDGGTLVATAYKYCSGIRYSQSALIQRSNADGSYTNLVSGVGQVVYTCAGTAPNTYRATLNVTVRRTIQANCG</sequence>
<feature type="signal peptide" evidence="1">
    <location>
        <begin position="1"/>
        <end position="32"/>
    </location>
</feature>
<name>A0A8J7GMG2_9ACTN</name>
<protein>
    <recommendedName>
        <fullName evidence="4">Secreted protein</fullName>
    </recommendedName>
</protein>
<dbReference type="RefSeq" id="WP_197001563.1">
    <property type="nucleotide sequence ID" value="NZ_BONS01000033.1"/>
</dbReference>
<dbReference type="AlphaFoldDB" id="A0A8J7GMG2"/>
<proteinExistence type="predicted"/>